<proteinExistence type="predicted"/>
<keyword evidence="2" id="KW-1185">Reference proteome</keyword>
<dbReference type="AlphaFoldDB" id="A0A445BSQ1"/>
<accession>A0A445BSQ1</accession>
<name>A0A445BSQ1_ARAHY</name>
<reference evidence="1 2" key="1">
    <citation type="submission" date="2019-01" db="EMBL/GenBank/DDBJ databases">
        <title>Sequencing of cultivated peanut Arachis hypogaea provides insights into genome evolution and oil improvement.</title>
        <authorList>
            <person name="Chen X."/>
        </authorList>
    </citation>
    <scope>NUCLEOTIDE SEQUENCE [LARGE SCALE GENOMIC DNA]</scope>
    <source>
        <strain evidence="2">cv. Fuhuasheng</strain>
        <tissue evidence="1">Leaves</tissue>
    </source>
</reference>
<evidence type="ECO:0000313" key="1">
    <source>
        <dbReference type="EMBL" id="RYR41724.1"/>
    </source>
</evidence>
<protein>
    <submittedName>
        <fullName evidence="1">Uncharacterized protein</fullName>
    </submittedName>
</protein>
<comment type="caution">
    <text evidence="1">The sequence shown here is derived from an EMBL/GenBank/DDBJ whole genome shotgun (WGS) entry which is preliminary data.</text>
</comment>
<dbReference type="EMBL" id="SDMP01000008">
    <property type="protein sequence ID" value="RYR41724.1"/>
    <property type="molecule type" value="Genomic_DNA"/>
</dbReference>
<organism evidence="1 2">
    <name type="scientific">Arachis hypogaea</name>
    <name type="common">Peanut</name>
    <dbReference type="NCBI Taxonomy" id="3818"/>
    <lineage>
        <taxon>Eukaryota</taxon>
        <taxon>Viridiplantae</taxon>
        <taxon>Streptophyta</taxon>
        <taxon>Embryophyta</taxon>
        <taxon>Tracheophyta</taxon>
        <taxon>Spermatophyta</taxon>
        <taxon>Magnoliopsida</taxon>
        <taxon>eudicotyledons</taxon>
        <taxon>Gunneridae</taxon>
        <taxon>Pentapetalae</taxon>
        <taxon>rosids</taxon>
        <taxon>fabids</taxon>
        <taxon>Fabales</taxon>
        <taxon>Fabaceae</taxon>
        <taxon>Papilionoideae</taxon>
        <taxon>50 kb inversion clade</taxon>
        <taxon>dalbergioids sensu lato</taxon>
        <taxon>Dalbergieae</taxon>
        <taxon>Pterocarpus clade</taxon>
        <taxon>Arachis</taxon>
    </lineage>
</organism>
<gene>
    <name evidence="1" type="ORF">Ahy_A08g038135</name>
</gene>
<sequence length="82" mass="9438">MASASNAAGSSNNPRSFESIMRRMNRNRDLRLAEWCGCGLRPMKRWCGLFVWVDKILKEDVIAYDGRTSPSIDNEKWKMKIA</sequence>
<evidence type="ECO:0000313" key="2">
    <source>
        <dbReference type="Proteomes" id="UP000289738"/>
    </source>
</evidence>
<dbReference type="Proteomes" id="UP000289738">
    <property type="component" value="Chromosome A08"/>
</dbReference>